<sequence length="103" mass="11684">EGSSEEEYILSNKHLGDMFMETARSLEVLPPKKLEYMFKGLNKDRIDISAVANALVHCAYGRDPVFFPQEGDFKIKEEYAEQLKIYRSLSTVASVGLIHAFNP</sequence>
<feature type="non-terminal residue" evidence="1">
    <location>
        <position position="1"/>
    </location>
</feature>
<gene>
    <name evidence="1" type="ORF">g.55879</name>
</gene>
<dbReference type="AlphaFoldDB" id="A0A1B6JJJ3"/>
<protein>
    <submittedName>
        <fullName evidence="1">Uncharacterized protein</fullName>
    </submittedName>
</protein>
<feature type="non-terminal residue" evidence="1">
    <location>
        <position position="103"/>
    </location>
</feature>
<proteinExistence type="predicted"/>
<dbReference type="EMBL" id="GECU01008255">
    <property type="protein sequence ID" value="JAS99451.1"/>
    <property type="molecule type" value="Transcribed_RNA"/>
</dbReference>
<reference evidence="1" key="1">
    <citation type="submission" date="2015-11" db="EMBL/GenBank/DDBJ databases">
        <title>De novo transcriptome assembly of four potential Pierce s Disease insect vectors from Arizona vineyards.</title>
        <authorList>
            <person name="Tassone E.E."/>
        </authorList>
    </citation>
    <scope>NUCLEOTIDE SEQUENCE</scope>
</reference>
<organism evidence="1">
    <name type="scientific">Homalodisca liturata</name>
    <dbReference type="NCBI Taxonomy" id="320908"/>
    <lineage>
        <taxon>Eukaryota</taxon>
        <taxon>Metazoa</taxon>
        <taxon>Ecdysozoa</taxon>
        <taxon>Arthropoda</taxon>
        <taxon>Hexapoda</taxon>
        <taxon>Insecta</taxon>
        <taxon>Pterygota</taxon>
        <taxon>Neoptera</taxon>
        <taxon>Paraneoptera</taxon>
        <taxon>Hemiptera</taxon>
        <taxon>Auchenorrhyncha</taxon>
        <taxon>Membracoidea</taxon>
        <taxon>Cicadellidae</taxon>
        <taxon>Cicadellinae</taxon>
        <taxon>Proconiini</taxon>
        <taxon>Homalodisca</taxon>
    </lineage>
</organism>
<evidence type="ECO:0000313" key="1">
    <source>
        <dbReference type="EMBL" id="JAS99451.1"/>
    </source>
</evidence>
<accession>A0A1B6JJJ3</accession>
<name>A0A1B6JJJ3_9HEMI</name>